<sequence>MSTGRPPLPGPHLGLQWSPLTVADDEGVRLLLTRARAVDQSTHPDGTDLSPHRLHKAGVDLAADSLAGLDDQGVLRAAAVVHRKAGHALLSAVIDPGWRGRGIGRAMLRWQDACAQRIEPVSTHVMVDESRTDQRRLCAAAGFTSAGRVRTVQRPFDTSAAPSFRDGPPGASEPVIEDLVTSSGRAWTAHVDGRACAVLEGEEIPVGWPDHGAVRLRWALMDSAGSSDTVALPLLVTALRAYASADMVTARIDVDLRQDGVLHAAHALGFETLSEAVRYSTEPAVRP</sequence>
<dbReference type="InterPro" id="IPR016181">
    <property type="entry name" value="Acyl_CoA_acyltransferase"/>
</dbReference>
<reference evidence="3" key="1">
    <citation type="submission" date="2016-10" db="EMBL/GenBank/DDBJ databases">
        <authorList>
            <person name="Varghese N."/>
            <person name="Submissions S."/>
        </authorList>
    </citation>
    <scope>NUCLEOTIDE SEQUENCE [LARGE SCALE GENOMIC DNA]</scope>
    <source>
        <strain evidence="3">DSM 21368</strain>
    </source>
</reference>
<dbReference type="OrthoDB" id="9803233at2"/>
<dbReference type="PROSITE" id="PS51186">
    <property type="entry name" value="GNAT"/>
    <property type="match status" value="1"/>
</dbReference>
<accession>A0A1H5FIP8</accession>
<feature type="domain" description="N-acetyltransferase" evidence="1">
    <location>
        <begin position="15"/>
        <end position="165"/>
    </location>
</feature>
<dbReference type="STRING" id="648782.SAMN04488554_1353"/>
<proteinExistence type="predicted"/>
<keyword evidence="2" id="KW-0808">Transferase</keyword>
<dbReference type="GO" id="GO:0016747">
    <property type="term" value="F:acyltransferase activity, transferring groups other than amino-acyl groups"/>
    <property type="evidence" value="ECO:0007669"/>
    <property type="project" value="InterPro"/>
</dbReference>
<dbReference type="Gene3D" id="3.40.630.30">
    <property type="match status" value="1"/>
</dbReference>
<evidence type="ECO:0000313" key="2">
    <source>
        <dbReference type="EMBL" id="SEE03283.1"/>
    </source>
</evidence>
<dbReference type="EMBL" id="FNTX01000001">
    <property type="protein sequence ID" value="SEE03283.1"/>
    <property type="molecule type" value="Genomic_DNA"/>
</dbReference>
<dbReference type="Proteomes" id="UP000199220">
    <property type="component" value="Unassembled WGS sequence"/>
</dbReference>
<dbReference type="AlphaFoldDB" id="A0A1H5FIP8"/>
<organism evidence="2 3">
    <name type="scientific">Ruania alba</name>
    <dbReference type="NCBI Taxonomy" id="648782"/>
    <lineage>
        <taxon>Bacteria</taxon>
        <taxon>Bacillati</taxon>
        <taxon>Actinomycetota</taxon>
        <taxon>Actinomycetes</taxon>
        <taxon>Micrococcales</taxon>
        <taxon>Ruaniaceae</taxon>
        <taxon>Ruania</taxon>
    </lineage>
</organism>
<dbReference type="RefSeq" id="WP_089772234.1">
    <property type="nucleotide sequence ID" value="NZ_FNTX01000001.1"/>
</dbReference>
<dbReference type="SUPFAM" id="SSF55729">
    <property type="entry name" value="Acyl-CoA N-acyltransferases (Nat)"/>
    <property type="match status" value="1"/>
</dbReference>
<protein>
    <submittedName>
        <fullName evidence="2">Acetyltransferase (GNAT) family protein</fullName>
    </submittedName>
</protein>
<name>A0A1H5FIP8_9MICO</name>
<keyword evidence="3" id="KW-1185">Reference proteome</keyword>
<evidence type="ECO:0000259" key="1">
    <source>
        <dbReference type="PROSITE" id="PS51186"/>
    </source>
</evidence>
<evidence type="ECO:0000313" key="3">
    <source>
        <dbReference type="Proteomes" id="UP000199220"/>
    </source>
</evidence>
<gene>
    <name evidence="2" type="ORF">SAMN04488554_1353</name>
</gene>
<dbReference type="InterPro" id="IPR000182">
    <property type="entry name" value="GNAT_dom"/>
</dbReference>